<reference evidence="1 2" key="1">
    <citation type="submission" date="2016-11" db="EMBL/GenBank/DDBJ databases">
        <authorList>
            <consortium name="Pathogen Informatics"/>
        </authorList>
    </citation>
    <scope>NUCLEOTIDE SEQUENCE [LARGE SCALE GENOMIC DNA]</scope>
    <source>
        <strain evidence="1 2">911</strain>
    </source>
</reference>
<accession>A0A1U3LTP5</accession>
<evidence type="ECO:0000313" key="2">
    <source>
        <dbReference type="Proteomes" id="UP000190074"/>
    </source>
</evidence>
<dbReference type="EMBL" id="FVGW01000001">
    <property type="protein sequence ID" value="SKL56094.1"/>
    <property type="molecule type" value="Genomic_DNA"/>
</dbReference>
<dbReference type="AlphaFoldDB" id="A0A1U3LTP5"/>
<dbReference type="Proteomes" id="UP000190074">
    <property type="component" value="Unassembled WGS sequence"/>
</dbReference>
<protein>
    <submittedName>
        <fullName evidence="1">Uncharacterized protein</fullName>
    </submittedName>
</protein>
<sequence>MGSVAAGGVDAIDMTTELFPAIVKAFGGCIALLSGHRSAAVHPDDEADERLVTVEEFAAEFDHLLIRKRLLTRAQRAVIETGVRSHGVVTGVKAIGAGREMQLDLMVTRPDGGQFPARETAMLSACALSKMAPGSVIDAYYRPADHSIIAVRVRAD</sequence>
<name>A0A1U3LTP5_9MYCO</name>
<gene>
    <name evidence="1" type="ORF">SAMEA2259716_01039</name>
</gene>
<evidence type="ECO:0000313" key="1">
    <source>
        <dbReference type="EMBL" id="SKL56094.1"/>
    </source>
</evidence>
<proteinExistence type="predicted"/>
<organism evidence="1 2">
    <name type="scientific">Mycobacteroides abscessus subsp. massiliense</name>
    <dbReference type="NCBI Taxonomy" id="1962118"/>
    <lineage>
        <taxon>Bacteria</taxon>
        <taxon>Bacillati</taxon>
        <taxon>Actinomycetota</taxon>
        <taxon>Actinomycetes</taxon>
        <taxon>Mycobacteriales</taxon>
        <taxon>Mycobacteriaceae</taxon>
        <taxon>Mycobacteroides</taxon>
        <taxon>Mycobacteroides abscessus</taxon>
    </lineage>
</organism>